<accession>A0A975M6I7</accession>
<dbReference type="GO" id="GO:0006206">
    <property type="term" value="P:pyrimidine nucleobase metabolic process"/>
    <property type="evidence" value="ECO:0007669"/>
    <property type="project" value="InterPro"/>
</dbReference>
<evidence type="ECO:0000256" key="4">
    <source>
        <dbReference type="ARBA" id="ARBA00022679"/>
    </source>
</evidence>
<dbReference type="Gene3D" id="3.40.1030.10">
    <property type="entry name" value="Nucleoside phosphorylase/phosphoribosyltransferase catalytic domain"/>
    <property type="match status" value="1"/>
</dbReference>
<name>A0A975M6I7_9MICC</name>
<dbReference type="InterPro" id="IPR036320">
    <property type="entry name" value="Glycosyl_Trfase_fam3_N_dom_sf"/>
</dbReference>
<dbReference type="Pfam" id="PF00591">
    <property type="entry name" value="Glycos_transf_3"/>
    <property type="match status" value="1"/>
</dbReference>
<dbReference type="GO" id="GO:0009032">
    <property type="term" value="F:thymidine phosphorylase activity"/>
    <property type="evidence" value="ECO:0007669"/>
    <property type="project" value="UniProtKB-EC"/>
</dbReference>
<dbReference type="SUPFAM" id="SSF52418">
    <property type="entry name" value="Nucleoside phosphorylase/phosphoribosyltransferase catalytic domain"/>
    <property type="match status" value="1"/>
</dbReference>
<dbReference type="SMART" id="SM00941">
    <property type="entry name" value="PYNP_C"/>
    <property type="match status" value="1"/>
</dbReference>
<dbReference type="EMBL" id="CP076022">
    <property type="protein sequence ID" value="QWC10888.1"/>
    <property type="molecule type" value="Genomic_DNA"/>
</dbReference>
<evidence type="ECO:0000256" key="1">
    <source>
        <dbReference type="ARBA" id="ARBA00006915"/>
    </source>
</evidence>
<dbReference type="SUPFAM" id="SSF54680">
    <property type="entry name" value="Pyrimidine nucleoside phosphorylase C-terminal domain"/>
    <property type="match status" value="1"/>
</dbReference>
<dbReference type="NCBIfam" id="NF004490">
    <property type="entry name" value="PRK05820.1"/>
    <property type="match status" value="1"/>
</dbReference>
<dbReference type="PIRSF" id="PIRSF000478">
    <property type="entry name" value="TP_PyNP"/>
    <property type="match status" value="1"/>
</dbReference>
<dbReference type="Gene3D" id="3.90.1170.30">
    <property type="entry name" value="Pyrimidine nucleoside phosphorylase-like, C-terminal domain"/>
    <property type="match status" value="1"/>
</dbReference>
<organism evidence="6 7">
    <name type="scientific">Arthrobacter jiangjiafuii</name>
    <dbReference type="NCBI Taxonomy" id="2817475"/>
    <lineage>
        <taxon>Bacteria</taxon>
        <taxon>Bacillati</taxon>
        <taxon>Actinomycetota</taxon>
        <taxon>Actinomycetes</taxon>
        <taxon>Micrococcales</taxon>
        <taxon>Micrococcaceae</taxon>
        <taxon>Arthrobacter</taxon>
    </lineage>
</organism>
<dbReference type="KEGG" id="ajg:KKR91_04555"/>
<dbReference type="InterPro" id="IPR000312">
    <property type="entry name" value="Glycosyl_Trfase_fam3"/>
</dbReference>
<dbReference type="NCBIfam" id="TIGR02644">
    <property type="entry name" value="Y_phosphoryl"/>
    <property type="match status" value="1"/>
</dbReference>
<dbReference type="InterPro" id="IPR013102">
    <property type="entry name" value="PYNP_C"/>
</dbReference>
<dbReference type="PANTHER" id="PTHR10515:SF0">
    <property type="entry name" value="THYMIDINE PHOSPHORYLASE"/>
    <property type="match status" value="1"/>
</dbReference>
<keyword evidence="3 6" id="KW-0328">Glycosyltransferase</keyword>
<dbReference type="GO" id="GO:0006213">
    <property type="term" value="P:pyrimidine nucleoside metabolic process"/>
    <property type="evidence" value="ECO:0007669"/>
    <property type="project" value="InterPro"/>
</dbReference>
<dbReference type="FunFam" id="3.40.1030.10:FF:000001">
    <property type="entry name" value="Thymidine phosphorylase"/>
    <property type="match status" value="1"/>
</dbReference>
<comment type="similarity">
    <text evidence="1">Belongs to the thymidine/pyrimidine-nucleoside phosphorylase family.</text>
</comment>
<keyword evidence="7" id="KW-1185">Reference proteome</keyword>
<dbReference type="Pfam" id="PF02885">
    <property type="entry name" value="Glycos_trans_3N"/>
    <property type="match status" value="1"/>
</dbReference>
<dbReference type="SUPFAM" id="SSF47648">
    <property type="entry name" value="Nucleoside phosphorylase/phosphoribosyltransferase N-terminal domain"/>
    <property type="match status" value="1"/>
</dbReference>
<evidence type="ECO:0000313" key="7">
    <source>
        <dbReference type="Proteomes" id="UP000676885"/>
    </source>
</evidence>
<dbReference type="PANTHER" id="PTHR10515">
    <property type="entry name" value="THYMIDINE PHOSPHORYLASE"/>
    <property type="match status" value="1"/>
</dbReference>
<dbReference type="EC" id="2.4.2.4" evidence="6"/>
<dbReference type="RefSeq" id="WP_210230228.1">
    <property type="nucleotide sequence ID" value="NZ_CP076022.1"/>
</dbReference>
<dbReference type="GO" id="GO:0004645">
    <property type="term" value="F:1,4-alpha-oligoglucan phosphorylase activity"/>
    <property type="evidence" value="ECO:0007669"/>
    <property type="project" value="InterPro"/>
</dbReference>
<reference evidence="6 7" key="1">
    <citation type="submission" date="2021-05" db="EMBL/GenBank/DDBJ databases">
        <title>Novel species in genus Arthrobacter.</title>
        <authorList>
            <person name="Zhang G."/>
        </authorList>
    </citation>
    <scope>NUCLEOTIDE SEQUENCE [LARGE SCALE GENOMIC DNA]</scope>
    <source>
        <strain evidence="7">zg-ZUI227</strain>
    </source>
</reference>
<evidence type="ECO:0000256" key="3">
    <source>
        <dbReference type="ARBA" id="ARBA00022676"/>
    </source>
</evidence>
<protein>
    <submittedName>
        <fullName evidence="6">Thymidine phosphorylase</fullName>
        <ecNumber evidence="6">2.4.2.4</ecNumber>
    </submittedName>
</protein>
<gene>
    <name evidence="6" type="ORF">KKR91_04555</name>
</gene>
<comment type="subunit">
    <text evidence="2">Homodimer.</text>
</comment>
<dbReference type="InterPro" id="IPR017872">
    <property type="entry name" value="Pyrmidine_PPase_CS"/>
</dbReference>
<keyword evidence="4 6" id="KW-0808">Transferase</keyword>
<evidence type="ECO:0000256" key="2">
    <source>
        <dbReference type="ARBA" id="ARBA00011738"/>
    </source>
</evidence>
<dbReference type="GO" id="GO:0005829">
    <property type="term" value="C:cytosol"/>
    <property type="evidence" value="ECO:0007669"/>
    <property type="project" value="TreeGrafter"/>
</dbReference>
<evidence type="ECO:0000313" key="6">
    <source>
        <dbReference type="EMBL" id="QWC10888.1"/>
    </source>
</evidence>
<dbReference type="Gene3D" id="1.20.970.10">
    <property type="entry name" value="Transferase, Pyrimidine Nucleoside Phosphorylase, Chain C"/>
    <property type="match status" value="1"/>
</dbReference>
<proteinExistence type="inferred from homology"/>
<sequence length="429" mass="44438">MSSEKFDAVDIIGIKRDRGTLSPEQIDWTIDAYTRGAIADEQMAALNMAILLNGMSRAEISRWTSAMIASGERMDFSSLGKPTTDKHSTGGVGDKITLPLAPLVAVFGVAVPQLSGRGLGHTGGTLDKLEAIPGWRANLSNEEMMAQLADVGAVICAAGTGLAPADKKLYALRDVTGTVEAIPLIASSIMSKKIAEGTGSLVLDVKVGSGAFMKTEANARELAETMVALGKDAGVNTVALLTNMATPLGLTAGNAIEVQESVDVLAGGGPADVVELTVRLAEEMLAAAGLPDADPAAALADGRAMDVWRRMISAQGGDPDAALPRARESETIYAAADGVLVELDALSVGVAAWRLGAGRARKEDVVQAGAGVVMHAKPGAQVRAGEPLMTLLTDTPEKFDRAREALENAVVIAPEGSRPAQKLIIDRIS</sequence>
<dbReference type="InterPro" id="IPR000053">
    <property type="entry name" value="Thymidine/pyrmidine_PPase"/>
</dbReference>
<dbReference type="Proteomes" id="UP000676885">
    <property type="component" value="Chromosome"/>
</dbReference>
<dbReference type="InterPro" id="IPR036566">
    <property type="entry name" value="PYNP-like_C_sf"/>
</dbReference>
<evidence type="ECO:0000259" key="5">
    <source>
        <dbReference type="SMART" id="SM00941"/>
    </source>
</evidence>
<dbReference type="AlphaFoldDB" id="A0A975M6I7"/>
<dbReference type="Pfam" id="PF07831">
    <property type="entry name" value="PYNP_C"/>
    <property type="match status" value="1"/>
</dbReference>
<dbReference type="InterPro" id="IPR035902">
    <property type="entry name" value="Nuc_phospho_transferase"/>
</dbReference>
<feature type="domain" description="Pyrimidine nucleoside phosphorylase C-terminal" evidence="5">
    <location>
        <begin position="339"/>
        <end position="413"/>
    </location>
</feature>
<dbReference type="InterPro" id="IPR018090">
    <property type="entry name" value="Pyrmidine_PPas_bac/euk"/>
</dbReference>
<dbReference type="InterPro" id="IPR017459">
    <property type="entry name" value="Glycosyl_Trfase_fam3_N_dom"/>
</dbReference>
<dbReference type="PROSITE" id="PS00647">
    <property type="entry name" value="THYMID_PHOSPHORYLASE"/>
    <property type="match status" value="1"/>
</dbReference>